<accession>A0ACC4B804</accession>
<sequence>MNLFVRSNPSLSLHIHGVLRALCFSTDTTAISHSLNRRISMVEDPKVPIIPVLEKWVQEGQVVTNSDLKHFIRKLRKIHRFSHALQGHNLSPGDVAVRLDLISKVHGLEQAVTYFNSVPESLRGLEVYGALLNCYAHYKAFGGSGGHNAKNEGDGISNGYLKAGLIDKTLTMLWRSEQLISDLYINQDPQFEAMPSAGIADL</sequence>
<keyword evidence="2" id="KW-1185">Reference proteome</keyword>
<comment type="caution">
    <text evidence="1">The sequence shown here is derived from an EMBL/GenBank/DDBJ whole genome shotgun (WGS) entry which is preliminary data.</text>
</comment>
<dbReference type="EMBL" id="RCHU02000013">
    <property type="protein sequence ID" value="KAL3574416.1"/>
    <property type="molecule type" value="Genomic_DNA"/>
</dbReference>
<evidence type="ECO:0000313" key="1">
    <source>
        <dbReference type="EMBL" id="KAL3574416.1"/>
    </source>
</evidence>
<name>A0ACC4B804_POPAL</name>
<dbReference type="Proteomes" id="UP000309997">
    <property type="component" value="Unassembled WGS sequence"/>
</dbReference>
<gene>
    <name evidence="1" type="ORF">D5086_025029</name>
</gene>
<evidence type="ECO:0000313" key="2">
    <source>
        <dbReference type="Proteomes" id="UP000309997"/>
    </source>
</evidence>
<organism evidence="1 2">
    <name type="scientific">Populus alba</name>
    <name type="common">White poplar</name>
    <dbReference type="NCBI Taxonomy" id="43335"/>
    <lineage>
        <taxon>Eukaryota</taxon>
        <taxon>Viridiplantae</taxon>
        <taxon>Streptophyta</taxon>
        <taxon>Embryophyta</taxon>
        <taxon>Tracheophyta</taxon>
        <taxon>Spermatophyta</taxon>
        <taxon>Magnoliopsida</taxon>
        <taxon>eudicotyledons</taxon>
        <taxon>Gunneridae</taxon>
        <taxon>Pentapetalae</taxon>
        <taxon>rosids</taxon>
        <taxon>fabids</taxon>
        <taxon>Malpighiales</taxon>
        <taxon>Salicaceae</taxon>
        <taxon>Saliceae</taxon>
        <taxon>Populus</taxon>
    </lineage>
</organism>
<proteinExistence type="predicted"/>
<protein>
    <submittedName>
        <fullName evidence="1">Uncharacterized protein</fullName>
    </submittedName>
</protein>
<reference evidence="1 2" key="1">
    <citation type="journal article" date="2024" name="Plant Biotechnol. J.">
        <title>Genome and CRISPR/Cas9 system of a widespread forest tree (Populus alba) in the world.</title>
        <authorList>
            <person name="Liu Y.J."/>
            <person name="Jiang P.F."/>
            <person name="Han X.M."/>
            <person name="Li X.Y."/>
            <person name="Wang H.M."/>
            <person name="Wang Y.J."/>
            <person name="Wang X.X."/>
            <person name="Zeng Q.Y."/>
        </authorList>
    </citation>
    <scope>NUCLEOTIDE SEQUENCE [LARGE SCALE GENOMIC DNA]</scope>
    <source>
        <strain evidence="2">cv. PAL-ZL1</strain>
    </source>
</reference>